<evidence type="ECO:0000313" key="2">
    <source>
        <dbReference type="Proteomes" id="UP001165101"/>
    </source>
</evidence>
<accession>A0ACB5U7J4</accession>
<name>A0ACB5U7J4_CANBO</name>
<keyword evidence="2" id="KW-1185">Reference proteome</keyword>
<proteinExistence type="predicted"/>
<dbReference type="EMBL" id="BSXV01006035">
    <property type="protein sequence ID" value="GMF03246.1"/>
    <property type="molecule type" value="Genomic_DNA"/>
</dbReference>
<dbReference type="Proteomes" id="UP001165101">
    <property type="component" value="Unassembled WGS sequence"/>
</dbReference>
<evidence type="ECO:0000313" key="1">
    <source>
        <dbReference type="EMBL" id="GMF03246.1"/>
    </source>
</evidence>
<gene>
    <name evidence="1" type="ORF">Cboi01_000628200</name>
</gene>
<sequence>MTSDFFEFEGEDEEDDPPPSYAELEQSGSLTYSGSIYRTGFEKAGFQMNHVNVPLPELNLSNYQNENIISRKNNLKLKRKLPPPISEEGSSSVNANSTNDANDTDTTPSSTNDVNNKNKGKSEADPNSINFSTPKNSKSKFNSN</sequence>
<comment type="caution">
    <text evidence="1">The sequence shown here is derived from an EMBL/GenBank/DDBJ whole genome shotgun (WGS) entry which is preliminary data.</text>
</comment>
<organism evidence="1 2">
    <name type="scientific">Candida boidinii</name>
    <name type="common">Yeast</name>
    <dbReference type="NCBI Taxonomy" id="5477"/>
    <lineage>
        <taxon>Eukaryota</taxon>
        <taxon>Fungi</taxon>
        <taxon>Dikarya</taxon>
        <taxon>Ascomycota</taxon>
        <taxon>Saccharomycotina</taxon>
        <taxon>Pichiomycetes</taxon>
        <taxon>Pichiales</taxon>
        <taxon>Pichiaceae</taxon>
        <taxon>Ogataea</taxon>
        <taxon>Ogataea/Candida clade</taxon>
    </lineage>
</organism>
<reference evidence="1" key="1">
    <citation type="submission" date="2023-04" db="EMBL/GenBank/DDBJ databases">
        <title>Candida boidinii NBRC 1967.</title>
        <authorList>
            <person name="Ichikawa N."/>
            <person name="Sato H."/>
            <person name="Tonouchi N."/>
        </authorList>
    </citation>
    <scope>NUCLEOTIDE SEQUENCE</scope>
    <source>
        <strain evidence="1">NBRC 1967</strain>
    </source>
</reference>
<protein>
    <submittedName>
        <fullName evidence="1">Unnamed protein product</fullName>
    </submittedName>
</protein>